<dbReference type="Proteomes" id="UP000236333">
    <property type="component" value="Unassembled WGS sequence"/>
</dbReference>
<sequence length="1002" mass="103798">MVENSPAALQAVASSSNQRKHSPWTAGRERKKTKAECHDAADDIEEEEDDEADDHEMTEQEAQVVACLGKLNVGLLGSHSDADDVSTSLSTMASAPEGQRRKLRGFRANLSAGYHSRLRSCLLNDKGSPLARSSRSCTSGQQRAGDRGQENTPPLLFSTAEHAKCCRASNAGPGLSDAQLQGRRGTMRLPLGALGAAATASAPLAFVSTANLAASGSAAPVPEGFMAAMGAANASAAGWAAGVDAHGGGFAESCRGLSRIGAPAAASLADSAEELDLRRLSRQQPSGPTALLPEQRRPFAPVPARAPSAAPPGPATAAPFAAFDLAALAVSSGSLLSGSHGLFRSSSAAAGPTFMSAVSASAGAGATSFGGMPAAPLFPDARRAAKPSGVEAPLHAGSWQPLQPMGGQQPDANAHKNHGQEAGGATFLGFNPGSGPTPPRQLRNSGGGVQPIDQEPGTAGAGGEEDEDDEDEEKEEDARWLRTSEQAPDPDDPASAGKYSAALLRRLQQAAEHEELHGATGGHPGGLYLAAGDSGPCGYGRNVCSTGGSEPRLGSGCSSMEPSPMPRLSSRIRRLRASPIAGSGGGLPSSQTSSHLGTRSRSAGVTPGGGQASRRLRRRSHLGSDQYLSYASGGCDADGSEEDGEDHGGVGCGANADDHHMNEAGHHHNHHNGQLMHASRRHSAQFQHVQRGAASPGDGLPPMAGGSSFSLGYGMSTSFTYGTSLPGAPQNHHGLHHDGSYHHNNHPGLVPSSWLAGGSLDLPQLPRSNTLRTERGLPPAADGQQGRQSGGAMQDRAQPAAVGTPRRRRSAAHPINGFLNGLMDYDDEGVEYSTPPHTPLRGIGNGHDAATPSNPQRAPPVLRPGRQSSDLESPWRGPGGPPDDDGGGAVVQWLAAADSLESTQQFNRLIGKASNDNQRGTTERLWHEMCSRGVTPDVHTLNALLRCLSRSAADPDEAQLMVRDVCGRGGFSPNGTSQRLMEEICFRFEQLQAVFTTDRTDV</sequence>
<feature type="compositionally biased region" description="Acidic residues" evidence="1">
    <location>
        <begin position="463"/>
        <end position="475"/>
    </location>
</feature>
<protein>
    <recommendedName>
        <fullName evidence="4">Pentatricopeptide repeat-containing protein</fullName>
    </recommendedName>
</protein>
<evidence type="ECO:0008006" key="4">
    <source>
        <dbReference type="Google" id="ProtNLM"/>
    </source>
</evidence>
<evidence type="ECO:0000256" key="1">
    <source>
        <dbReference type="SAM" id="MobiDB-lite"/>
    </source>
</evidence>
<feature type="compositionally biased region" description="Basic and acidic residues" evidence="1">
    <location>
        <begin position="656"/>
        <end position="666"/>
    </location>
</feature>
<dbReference type="OrthoDB" id="534750at2759"/>
<comment type="caution">
    <text evidence="2">The sequence shown here is derived from an EMBL/GenBank/DDBJ whole genome shotgun (WGS) entry which is preliminary data.</text>
</comment>
<dbReference type="InterPro" id="IPR011990">
    <property type="entry name" value="TPR-like_helical_dom_sf"/>
</dbReference>
<dbReference type="EMBL" id="PGGS01000078">
    <property type="protein sequence ID" value="PNH09795.1"/>
    <property type="molecule type" value="Genomic_DNA"/>
</dbReference>
<evidence type="ECO:0000313" key="3">
    <source>
        <dbReference type="Proteomes" id="UP000236333"/>
    </source>
</evidence>
<dbReference type="Gene3D" id="1.25.40.10">
    <property type="entry name" value="Tetratricopeptide repeat domain"/>
    <property type="match status" value="1"/>
</dbReference>
<dbReference type="AlphaFoldDB" id="A0A2J8AB92"/>
<reference evidence="2 3" key="1">
    <citation type="journal article" date="2017" name="Mol. Biol. Evol.">
        <title>The 4-celled Tetrabaena socialis nuclear genome reveals the essential components for genetic control of cell number at the origin of multicellularity in the volvocine lineage.</title>
        <authorList>
            <person name="Featherston J."/>
            <person name="Arakaki Y."/>
            <person name="Hanschen E.R."/>
            <person name="Ferris P.J."/>
            <person name="Michod R.E."/>
            <person name="Olson B.J.S.C."/>
            <person name="Nozaki H."/>
            <person name="Durand P.M."/>
        </authorList>
    </citation>
    <scope>NUCLEOTIDE SEQUENCE [LARGE SCALE GENOMIC DNA]</scope>
    <source>
        <strain evidence="2 3">NIES-571</strain>
    </source>
</reference>
<feature type="compositionally biased region" description="Acidic residues" evidence="1">
    <location>
        <begin position="42"/>
        <end position="56"/>
    </location>
</feature>
<feature type="region of interest" description="Disordered" evidence="1">
    <location>
        <begin position="549"/>
        <end position="568"/>
    </location>
</feature>
<organism evidence="2 3">
    <name type="scientific">Tetrabaena socialis</name>
    <dbReference type="NCBI Taxonomy" id="47790"/>
    <lineage>
        <taxon>Eukaryota</taxon>
        <taxon>Viridiplantae</taxon>
        <taxon>Chlorophyta</taxon>
        <taxon>core chlorophytes</taxon>
        <taxon>Chlorophyceae</taxon>
        <taxon>CS clade</taxon>
        <taxon>Chlamydomonadales</taxon>
        <taxon>Tetrabaenaceae</taxon>
        <taxon>Tetrabaena</taxon>
    </lineage>
</organism>
<evidence type="ECO:0000313" key="2">
    <source>
        <dbReference type="EMBL" id="PNH09795.1"/>
    </source>
</evidence>
<feature type="compositionally biased region" description="Polar residues" evidence="1">
    <location>
        <begin position="131"/>
        <end position="142"/>
    </location>
</feature>
<gene>
    <name evidence="2" type="ORF">TSOC_003552</name>
</gene>
<feature type="region of interest" description="Disordered" evidence="1">
    <location>
        <begin position="578"/>
        <end position="670"/>
    </location>
</feature>
<feature type="region of interest" description="Disordered" evidence="1">
    <location>
        <begin position="384"/>
        <end position="497"/>
    </location>
</feature>
<accession>A0A2J8AB92</accession>
<feature type="region of interest" description="Disordered" evidence="1">
    <location>
        <begin position="1"/>
        <end position="59"/>
    </location>
</feature>
<keyword evidence="3" id="KW-1185">Reference proteome</keyword>
<feature type="region of interest" description="Disordered" evidence="1">
    <location>
        <begin position="765"/>
        <end position="889"/>
    </location>
</feature>
<feature type="region of interest" description="Disordered" evidence="1">
    <location>
        <begin position="80"/>
        <end position="100"/>
    </location>
</feature>
<feature type="compositionally biased region" description="Polar residues" evidence="1">
    <location>
        <begin position="588"/>
        <end position="603"/>
    </location>
</feature>
<name>A0A2J8AB92_9CHLO</name>
<proteinExistence type="predicted"/>
<feature type="region of interest" description="Disordered" evidence="1">
    <location>
        <begin position="127"/>
        <end position="152"/>
    </location>
</feature>